<sequence length="254" mass="29161">MLSVSTQIAREDDLAVFSQMLKSVSFADELIIFNLDRSDSAALKLFRQFKAKVINCPTPSVVETIRAEQVEEAQGDWVLIMDFDEVIPPVLKIEITNISRLSSNVYSAYAIKRQNYSLGYPLRHGGWGQDYVIRLLRRADFLAWPKDIHSTPQVKGKIRKTKRAMEHHKDASLSQMVIKTNRYSAVEARQFFEGGLPPVTVFTLLRKPIMEFCRRYFFKLGFLDGAIGLLQSLYQSYSVFLSYAKLYELQRGKS</sequence>
<protein>
    <recommendedName>
        <fullName evidence="3">Glycosyltransferase 2-like domain-containing protein</fullName>
    </recommendedName>
</protein>
<dbReference type="Proteomes" id="UP000176682">
    <property type="component" value="Unassembled WGS sequence"/>
</dbReference>
<proteinExistence type="predicted"/>
<reference evidence="1 2" key="1">
    <citation type="journal article" date="2016" name="Nat. Commun.">
        <title>Thousands of microbial genomes shed light on interconnected biogeochemical processes in an aquifer system.</title>
        <authorList>
            <person name="Anantharaman K."/>
            <person name="Brown C.T."/>
            <person name="Hug L.A."/>
            <person name="Sharon I."/>
            <person name="Castelle C.J."/>
            <person name="Probst A.J."/>
            <person name="Thomas B.C."/>
            <person name="Singh A."/>
            <person name="Wilkins M.J."/>
            <person name="Karaoz U."/>
            <person name="Brodie E.L."/>
            <person name="Williams K.H."/>
            <person name="Hubbard S.S."/>
            <person name="Banfield J.F."/>
        </authorList>
    </citation>
    <scope>NUCLEOTIDE SEQUENCE [LARGE SCALE GENOMIC DNA]</scope>
</reference>
<evidence type="ECO:0000313" key="2">
    <source>
        <dbReference type="Proteomes" id="UP000176682"/>
    </source>
</evidence>
<evidence type="ECO:0008006" key="3">
    <source>
        <dbReference type="Google" id="ProtNLM"/>
    </source>
</evidence>
<comment type="caution">
    <text evidence="1">The sequence shown here is derived from an EMBL/GenBank/DDBJ whole genome shotgun (WGS) entry which is preliminary data.</text>
</comment>
<evidence type="ECO:0000313" key="1">
    <source>
        <dbReference type="EMBL" id="OGD78860.1"/>
    </source>
</evidence>
<dbReference type="EMBL" id="MFAM01000033">
    <property type="protein sequence ID" value="OGD78860.1"/>
    <property type="molecule type" value="Genomic_DNA"/>
</dbReference>
<organism evidence="1 2">
    <name type="scientific">Candidatus Collierbacteria bacterium RIFOXYB1_FULL_49_13</name>
    <dbReference type="NCBI Taxonomy" id="1817728"/>
    <lineage>
        <taxon>Bacteria</taxon>
        <taxon>Candidatus Collieribacteriota</taxon>
    </lineage>
</organism>
<dbReference type="AlphaFoldDB" id="A0A1F5FGZ2"/>
<accession>A0A1F5FGZ2</accession>
<name>A0A1F5FGZ2_9BACT</name>
<gene>
    <name evidence="1" type="ORF">A2368_00365</name>
</gene>